<dbReference type="EMBL" id="RPDH01000002">
    <property type="protein sequence ID" value="RPE08521.1"/>
    <property type="molecule type" value="Genomic_DNA"/>
</dbReference>
<reference evidence="2 3" key="1">
    <citation type="submission" date="2018-11" db="EMBL/GenBank/DDBJ databases">
        <title>Chitinophaga lutea sp.nov., isolate from arsenic contaminated soil.</title>
        <authorList>
            <person name="Zong Y."/>
        </authorList>
    </citation>
    <scope>NUCLEOTIDE SEQUENCE [LARGE SCALE GENOMIC DNA]</scope>
    <source>
        <strain evidence="2 3">ZY74</strain>
    </source>
</reference>
<evidence type="ECO:0000313" key="3">
    <source>
        <dbReference type="Proteomes" id="UP000278351"/>
    </source>
</evidence>
<gene>
    <name evidence="2" type="ORF">EGT74_15875</name>
</gene>
<protein>
    <submittedName>
        <fullName evidence="2">Uncharacterized protein</fullName>
    </submittedName>
</protein>
<proteinExistence type="predicted"/>
<keyword evidence="3" id="KW-1185">Reference proteome</keyword>
<organism evidence="2 3">
    <name type="scientific">Chitinophaga lutea</name>
    <dbReference type="NCBI Taxonomy" id="2488634"/>
    <lineage>
        <taxon>Bacteria</taxon>
        <taxon>Pseudomonadati</taxon>
        <taxon>Bacteroidota</taxon>
        <taxon>Chitinophagia</taxon>
        <taxon>Chitinophagales</taxon>
        <taxon>Chitinophagaceae</taxon>
        <taxon>Chitinophaga</taxon>
    </lineage>
</organism>
<dbReference type="AlphaFoldDB" id="A0A3N4PU20"/>
<evidence type="ECO:0000313" key="2">
    <source>
        <dbReference type="EMBL" id="RPE08521.1"/>
    </source>
</evidence>
<evidence type="ECO:0000256" key="1">
    <source>
        <dbReference type="SAM" id="Phobius"/>
    </source>
</evidence>
<keyword evidence="1" id="KW-0472">Membrane</keyword>
<keyword evidence="1" id="KW-1133">Transmembrane helix</keyword>
<feature type="transmembrane region" description="Helical" evidence="1">
    <location>
        <begin position="104"/>
        <end position="124"/>
    </location>
</feature>
<sequence>MKFPKLQISLYQQSDITMNTLAYIIYLCLTYLITVRVGFLFYRNGRVFILGLLHNNVSLTDAINRILLTGYYLLNLGYAALMISTWDTITSWTALLESITAMTARIMLTLALIHCCNMLVIWFISKKHPVTHI</sequence>
<dbReference type="Proteomes" id="UP000278351">
    <property type="component" value="Unassembled WGS sequence"/>
</dbReference>
<name>A0A3N4PU20_9BACT</name>
<feature type="transmembrane region" description="Helical" evidence="1">
    <location>
        <begin position="62"/>
        <end position="83"/>
    </location>
</feature>
<comment type="caution">
    <text evidence="2">The sequence shown here is derived from an EMBL/GenBank/DDBJ whole genome shotgun (WGS) entry which is preliminary data.</text>
</comment>
<feature type="transmembrane region" description="Helical" evidence="1">
    <location>
        <begin position="21"/>
        <end position="42"/>
    </location>
</feature>
<keyword evidence="1" id="KW-0812">Transmembrane</keyword>
<accession>A0A3N4PU20</accession>